<evidence type="ECO:0000256" key="5">
    <source>
        <dbReference type="ARBA" id="ARBA00022892"/>
    </source>
</evidence>
<feature type="domain" description="MHD" evidence="13">
    <location>
        <begin position="268"/>
        <end position="509"/>
    </location>
</feature>
<dbReference type="GO" id="GO:0006890">
    <property type="term" value="P:retrograde vesicle-mediated transport, Golgi to endoplasmic reticulum"/>
    <property type="evidence" value="ECO:0007669"/>
    <property type="project" value="UniProtKB-UniRule"/>
</dbReference>
<evidence type="ECO:0000256" key="4">
    <source>
        <dbReference type="ARBA" id="ARBA00022490"/>
    </source>
</evidence>
<proteinExistence type="inferred from homology"/>
<dbReference type="FunFam" id="2.60.40.1170:FF:000007">
    <property type="entry name" value="Coatomer subunit delta"/>
    <property type="match status" value="1"/>
</dbReference>
<evidence type="ECO:0000256" key="10">
    <source>
        <dbReference type="RuleBase" id="RU364018"/>
    </source>
</evidence>
<evidence type="ECO:0000259" key="13">
    <source>
        <dbReference type="PROSITE" id="PS51072"/>
    </source>
</evidence>
<comment type="similarity">
    <text evidence="1 10">Belongs to the adaptor complexes medium subunit family. Delta-COP subfamily.</text>
</comment>
<keyword evidence="4 10" id="KW-0963">Cytoplasm</keyword>
<evidence type="ECO:0000256" key="12">
    <source>
        <dbReference type="SAM" id="MobiDB-lite"/>
    </source>
</evidence>
<dbReference type="SUPFAM" id="SSF64356">
    <property type="entry name" value="SNARE-like"/>
    <property type="match status" value="1"/>
</dbReference>
<feature type="region of interest" description="Disordered" evidence="12">
    <location>
        <begin position="156"/>
        <end position="186"/>
    </location>
</feature>
<protein>
    <recommendedName>
        <fullName evidence="10">Coatomer subunit delta</fullName>
    </recommendedName>
</protein>
<dbReference type="Pfam" id="PF00928">
    <property type="entry name" value="Adap_comp_sub"/>
    <property type="match status" value="1"/>
</dbReference>
<dbReference type="STRING" id="215637.A0A4P9ZWB3"/>
<feature type="compositionally biased region" description="Basic and acidic residues" evidence="12">
    <location>
        <begin position="156"/>
        <end position="177"/>
    </location>
</feature>
<dbReference type="PROSITE" id="PS51072">
    <property type="entry name" value="MHD"/>
    <property type="match status" value="1"/>
</dbReference>
<dbReference type="Gene3D" id="2.60.40.1170">
    <property type="entry name" value="Mu homology domain, subdomain B"/>
    <property type="match status" value="2"/>
</dbReference>
<dbReference type="PANTHER" id="PTHR10121:SF0">
    <property type="entry name" value="COATOMER SUBUNIT DELTA"/>
    <property type="match status" value="1"/>
</dbReference>
<comment type="function">
    <text evidence="10">The coatomer is a cytosolic protein complex that binds to dilysine motifs and reversibly associates with Golgi non-clathrin-coated vesicles, which further mediate biosynthetic protein transport from the ER, via the Golgi up to the trans Golgi network. Coatomer complex is required for budding from Golgi membranes, and is essential for the retrograde Golgi-to-ER transport of dilysine-tagged proteins.</text>
</comment>
<evidence type="ECO:0000256" key="7">
    <source>
        <dbReference type="ARBA" id="ARBA00023034"/>
    </source>
</evidence>
<dbReference type="InterPro" id="IPR036168">
    <property type="entry name" value="AP2_Mu_C_sf"/>
</dbReference>
<evidence type="ECO:0000256" key="8">
    <source>
        <dbReference type="ARBA" id="ARBA00023136"/>
    </source>
</evidence>
<organism evidence="14 15">
    <name type="scientific">Dimargaris cristalligena</name>
    <dbReference type="NCBI Taxonomy" id="215637"/>
    <lineage>
        <taxon>Eukaryota</taxon>
        <taxon>Fungi</taxon>
        <taxon>Fungi incertae sedis</taxon>
        <taxon>Zoopagomycota</taxon>
        <taxon>Kickxellomycotina</taxon>
        <taxon>Dimargaritomycetes</taxon>
        <taxon>Dimargaritales</taxon>
        <taxon>Dimargaritaceae</taxon>
        <taxon>Dimargaris</taxon>
    </lineage>
</organism>
<dbReference type="CDD" id="cd09254">
    <property type="entry name" value="AP_delta-COPI_MHD"/>
    <property type="match status" value="1"/>
</dbReference>
<feature type="region of interest" description="Disordered" evidence="12">
    <location>
        <begin position="205"/>
        <end position="235"/>
    </location>
</feature>
<dbReference type="PANTHER" id="PTHR10121">
    <property type="entry name" value="COATOMER SUBUNIT DELTA"/>
    <property type="match status" value="1"/>
</dbReference>
<reference evidence="15" key="1">
    <citation type="journal article" date="2018" name="Nat. Microbiol.">
        <title>Leveraging single-cell genomics to expand the fungal tree of life.</title>
        <authorList>
            <person name="Ahrendt S.R."/>
            <person name="Quandt C.A."/>
            <person name="Ciobanu D."/>
            <person name="Clum A."/>
            <person name="Salamov A."/>
            <person name="Andreopoulos B."/>
            <person name="Cheng J.F."/>
            <person name="Woyke T."/>
            <person name="Pelin A."/>
            <person name="Henrissat B."/>
            <person name="Reynolds N.K."/>
            <person name="Benny G.L."/>
            <person name="Smith M.E."/>
            <person name="James T.Y."/>
            <person name="Grigoriev I.V."/>
        </authorList>
    </citation>
    <scope>NUCLEOTIDE SEQUENCE [LARGE SCALE GENOMIC DNA]</scope>
    <source>
        <strain evidence="15">RSA 468</strain>
    </source>
</reference>
<sequence length="509" mass="56149">QVVLAAALCTKAGKPLVSRQFIDMPRSRIEGLLASFPKLMSTGQQHTTIDTEAIRYVYQPMDTLYMVLITNRQSNIVQDIGTLQLFARATTDVCGGGSVQEMVVLEHCFELLCAFDEIINLGLRENISMAQLKTIMEMESQEEKIQDIIEKNKEKEAKEELKRRAKQFDMQRKEANRRGGSGSGSFANSISSFTNTMKSAYSPLEPTISTFDNEPSSSKPTIKGRGMKLGGKKDKATSGLFSQEAELAEQLESKLQLEEEAPVADIYKSDVHIEVVEHISAVVGREGGVEALEIKGELTLLVADPDKSNLSLQVQLGDDSNMQIKTHPHVDKKRFQNNAILALKDASRSFPINQPVGLFKWRLVSQDDACLPLSINCWPSATGDGKTEVNIEYELESDDLQLKDVVISIPLPSGVTPIVGNVDGDYAINSRMGVLEWQLPLIDRTNKSGCLEFTAPVDDAEAFFPVEVAFQASTPFCDVDITDVALTSDGSTVEFSKMFSLTTDDYRIV</sequence>
<keyword evidence="9 10" id="KW-0968">Cytoplasmic vesicle</keyword>
<evidence type="ECO:0000313" key="15">
    <source>
        <dbReference type="Proteomes" id="UP000268162"/>
    </source>
</evidence>
<dbReference type="Gene3D" id="3.30.450.60">
    <property type="match status" value="1"/>
</dbReference>
<comment type="subcellular location">
    <subcellularLocation>
        <location evidence="10 11">Cytoplasm</location>
    </subcellularLocation>
    <subcellularLocation>
        <location evidence="10 11">Cytoplasmic vesicle</location>
        <location evidence="10 11">COPI-coated vesicle membrane</location>
        <topology evidence="10 11">Peripheral membrane protein</topology>
        <orientation evidence="10 11">Cytoplasmic side</orientation>
    </subcellularLocation>
    <subcellularLocation>
        <location evidence="10 11">Golgi apparatus membrane</location>
        <topology evidence="10 11">Peripheral membrane protein</topology>
        <orientation evidence="10 11">Cytoplasmic side</orientation>
    </subcellularLocation>
</comment>
<dbReference type="GO" id="GO:0000139">
    <property type="term" value="C:Golgi membrane"/>
    <property type="evidence" value="ECO:0007669"/>
    <property type="project" value="UniProtKB-SubCell"/>
</dbReference>
<dbReference type="GO" id="GO:0006888">
    <property type="term" value="P:endoplasmic reticulum to Golgi vesicle-mediated transport"/>
    <property type="evidence" value="ECO:0007669"/>
    <property type="project" value="TreeGrafter"/>
</dbReference>
<evidence type="ECO:0000256" key="1">
    <source>
        <dbReference type="ARBA" id="ARBA00010516"/>
    </source>
</evidence>
<comment type="subunit">
    <text evidence="2 10">Oligomeric complex that consists of at least the alpha, beta, beta', gamma, delta, epsilon and zeta subunits.</text>
</comment>
<evidence type="ECO:0000256" key="3">
    <source>
        <dbReference type="ARBA" id="ARBA00022448"/>
    </source>
</evidence>
<keyword evidence="3 10" id="KW-0813">Transport</keyword>
<gene>
    <name evidence="14" type="ORF">BJ085DRAFT_23098</name>
</gene>
<dbReference type="CDD" id="cd14830">
    <property type="entry name" value="Delta_COP_N"/>
    <property type="match status" value="1"/>
</dbReference>
<dbReference type="AlphaFoldDB" id="A0A4P9ZWB3"/>
<evidence type="ECO:0000256" key="6">
    <source>
        <dbReference type="ARBA" id="ARBA00022927"/>
    </source>
</evidence>
<dbReference type="FunFam" id="3.30.450.60:FF:000003">
    <property type="entry name" value="Coatomer subunit delta"/>
    <property type="match status" value="1"/>
</dbReference>
<evidence type="ECO:0000256" key="9">
    <source>
        <dbReference type="ARBA" id="ARBA00023329"/>
    </source>
</evidence>
<keyword evidence="5 10" id="KW-0931">ER-Golgi transport</keyword>
<evidence type="ECO:0000313" key="14">
    <source>
        <dbReference type="EMBL" id="RKP37924.1"/>
    </source>
</evidence>
<feature type="non-terminal residue" evidence="14">
    <location>
        <position position="1"/>
    </location>
</feature>
<accession>A0A4P9ZWB3</accession>
<dbReference type="SUPFAM" id="SSF49447">
    <property type="entry name" value="Second domain of Mu2 adaptin subunit (ap50) of ap2 adaptor"/>
    <property type="match status" value="1"/>
</dbReference>
<keyword evidence="7 10" id="KW-0333">Golgi apparatus</keyword>
<evidence type="ECO:0000256" key="2">
    <source>
        <dbReference type="ARBA" id="ARBA00011775"/>
    </source>
</evidence>
<keyword evidence="8 10" id="KW-0472">Membrane</keyword>
<evidence type="ECO:0000256" key="11">
    <source>
        <dbReference type="RuleBase" id="RU366052"/>
    </source>
</evidence>
<keyword evidence="6 10" id="KW-0653">Protein transport</keyword>
<feature type="compositionally biased region" description="Polar residues" evidence="12">
    <location>
        <begin position="207"/>
        <end position="220"/>
    </location>
</feature>
<dbReference type="InterPro" id="IPR027059">
    <property type="entry name" value="Coatomer_dsu"/>
</dbReference>
<dbReference type="GO" id="GO:0051645">
    <property type="term" value="P:Golgi localization"/>
    <property type="evidence" value="ECO:0007669"/>
    <property type="project" value="TreeGrafter"/>
</dbReference>
<dbReference type="InterPro" id="IPR011012">
    <property type="entry name" value="Longin-like_dom_sf"/>
</dbReference>
<name>A0A4P9ZWB3_9FUNG</name>
<dbReference type="GO" id="GO:0030126">
    <property type="term" value="C:COPI vesicle coat"/>
    <property type="evidence" value="ECO:0007669"/>
    <property type="project" value="UniProtKB-UniRule"/>
</dbReference>
<keyword evidence="15" id="KW-1185">Reference proteome</keyword>
<dbReference type="Proteomes" id="UP000268162">
    <property type="component" value="Unassembled WGS sequence"/>
</dbReference>
<dbReference type="GO" id="GO:0015031">
    <property type="term" value="P:protein transport"/>
    <property type="evidence" value="ECO:0007669"/>
    <property type="project" value="UniProtKB-KW"/>
</dbReference>
<dbReference type="EMBL" id="ML002429">
    <property type="protein sequence ID" value="RKP37924.1"/>
    <property type="molecule type" value="Genomic_DNA"/>
</dbReference>
<dbReference type="InterPro" id="IPR028565">
    <property type="entry name" value="MHD"/>
</dbReference>